<dbReference type="GeneID" id="28973063"/>
<proteinExistence type="predicted"/>
<evidence type="ECO:0000313" key="5">
    <source>
        <dbReference type="Proteomes" id="UP000053890"/>
    </source>
</evidence>
<evidence type="ECO:0000259" key="3">
    <source>
        <dbReference type="Pfam" id="PF04982"/>
    </source>
</evidence>
<feature type="chain" id="PRO_5008265569" description="HPP transmembrane region domain-containing protein" evidence="2">
    <location>
        <begin position="26"/>
        <end position="174"/>
    </location>
</feature>
<feature type="transmembrane region" description="Helical" evidence="1">
    <location>
        <begin position="57"/>
        <end position="76"/>
    </location>
</feature>
<keyword evidence="2" id="KW-0732">Signal</keyword>
<feature type="transmembrane region" description="Helical" evidence="1">
    <location>
        <begin position="133"/>
        <end position="153"/>
    </location>
</feature>
<reference evidence="4 5" key="1">
    <citation type="journal article" date="2015" name="Front. Microbiol.">
        <title>Genome sequence of the plant growth promoting endophytic yeast Rhodotorula graminis WP1.</title>
        <authorList>
            <person name="Firrincieli A."/>
            <person name="Otillar R."/>
            <person name="Salamov A."/>
            <person name="Schmutz J."/>
            <person name="Khan Z."/>
            <person name="Redman R.S."/>
            <person name="Fleck N.D."/>
            <person name="Lindquist E."/>
            <person name="Grigoriev I.V."/>
            <person name="Doty S.L."/>
        </authorList>
    </citation>
    <scope>NUCLEOTIDE SEQUENCE [LARGE SCALE GENOMIC DNA]</scope>
    <source>
        <strain evidence="4 5">WP1</strain>
    </source>
</reference>
<organism evidence="4 5">
    <name type="scientific">Rhodotorula graminis (strain WP1)</name>
    <dbReference type="NCBI Taxonomy" id="578459"/>
    <lineage>
        <taxon>Eukaryota</taxon>
        <taxon>Fungi</taxon>
        <taxon>Dikarya</taxon>
        <taxon>Basidiomycota</taxon>
        <taxon>Pucciniomycotina</taxon>
        <taxon>Microbotryomycetes</taxon>
        <taxon>Sporidiobolales</taxon>
        <taxon>Sporidiobolaceae</taxon>
        <taxon>Rhodotorula</taxon>
    </lineage>
</organism>
<feature type="domain" description="HPP transmembrane region" evidence="3">
    <location>
        <begin position="2"/>
        <end position="162"/>
    </location>
</feature>
<accession>A0A194S9R5</accession>
<dbReference type="InterPro" id="IPR007065">
    <property type="entry name" value="HPP"/>
</dbReference>
<evidence type="ECO:0000256" key="2">
    <source>
        <dbReference type="SAM" id="SignalP"/>
    </source>
</evidence>
<evidence type="ECO:0000313" key="4">
    <source>
        <dbReference type="EMBL" id="KPV77329.1"/>
    </source>
</evidence>
<gene>
    <name evidence="4" type="ORF">RHOBADRAFT_23864</name>
</gene>
<feature type="transmembrane region" description="Helical" evidence="1">
    <location>
        <begin position="88"/>
        <end position="108"/>
    </location>
</feature>
<dbReference type="EMBL" id="KQ474074">
    <property type="protein sequence ID" value="KPV77329.1"/>
    <property type="molecule type" value="Genomic_DNA"/>
</dbReference>
<dbReference type="OMA" id="WRLSWYF"/>
<keyword evidence="1" id="KW-0472">Membrane</keyword>
<sequence length="174" mass="18547">MLLTMLGCFGGIAFVSLSSRSPAFAGRNAPLIVGSFGAEAVLLYAAHTSPLTQPRCVIAGNTISAILGVCVAKLFLYKPGFTVGDIFGVNWAAAACSLALSLSVMQLLEITHPPGGATALLAVTIPQVAKLGWWYVPLVLLSSLIMLAWALVINNLGGRRYPTEWFWKSRWIVL</sequence>
<keyword evidence="5" id="KW-1185">Reference proteome</keyword>
<protein>
    <recommendedName>
        <fullName evidence="3">HPP transmembrane region domain-containing protein</fullName>
    </recommendedName>
</protein>
<feature type="signal peptide" evidence="2">
    <location>
        <begin position="1"/>
        <end position="25"/>
    </location>
</feature>
<dbReference type="Proteomes" id="UP000053890">
    <property type="component" value="Unassembled WGS sequence"/>
</dbReference>
<dbReference type="PANTHER" id="PTHR33741">
    <property type="entry name" value="TRANSMEMBRANE PROTEIN DDB_G0269096-RELATED"/>
    <property type="match status" value="1"/>
</dbReference>
<dbReference type="RefSeq" id="XP_018273378.1">
    <property type="nucleotide sequence ID" value="XM_018412614.1"/>
</dbReference>
<dbReference type="OrthoDB" id="2016548at2759"/>
<dbReference type="STRING" id="578459.A0A194S9R5"/>
<keyword evidence="1" id="KW-0812">Transmembrane</keyword>
<keyword evidence="1" id="KW-1133">Transmembrane helix</keyword>
<dbReference type="PANTHER" id="PTHR33741:SF5">
    <property type="entry name" value="TRANSMEMBRANE PROTEIN DDB_G0269096-RELATED"/>
    <property type="match status" value="1"/>
</dbReference>
<dbReference type="InterPro" id="IPR058581">
    <property type="entry name" value="TM_HPP"/>
</dbReference>
<dbReference type="Pfam" id="PF04982">
    <property type="entry name" value="TM_HPP"/>
    <property type="match status" value="1"/>
</dbReference>
<evidence type="ECO:0000256" key="1">
    <source>
        <dbReference type="SAM" id="Phobius"/>
    </source>
</evidence>
<name>A0A194S9R5_RHOGW</name>
<dbReference type="AlphaFoldDB" id="A0A194S9R5"/>